<dbReference type="Pfam" id="PF00183">
    <property type="entry name" value="HSP90"/>
    <property type="match status" value="1"/>
</dbReference>
<evidence type="ECO:0000256" key="2">
    <source>
        <dbReference type="ARBA" id="ARBA00022741"/>
    </source>
</evidence>
<evidence type="ECO:0000313" key="7">
    <source>
        <dbReference type="EMBL" id="QSF42856.1"/>
    </source>
</evidence>
<feature type="region of interest" description="A; substrate-binding" evidence="5">
    <location>
        <begin position="1"/>
        <end position="341"/>
    </location>
</feature>
<accession>A0ABX7L6J7</accession>
<gene>
    <name evidence="5 7" type="primary">htpG</name>
    <name evidence="7" type="ORF">JRJ22_16275</name>
</gene>
<dbReference type="Gene3D" id="3.30.565.10">
    <property type="entry name" value="Histidine kinase-like ATPase, C-terminal domain"/>
    <property type="match status" value="1"/>
</dbReference>
<dbReference type="InterPro" id="IPR020575">
    <property type="entry name" value="Hsp90_N"/>
</dbReference>
<evidence type="ECO:0000256" key="5">
    <source>
        <dbReference type="HAMAP-Rule" id="MF_00505"/>
    </source>
</evidence>
<dbReference type="CDD" id="cd16927">
    <property type="entry name" value="HATPase_Hsp90-like"/>
    <property type="match status" value="1"/>
</dbReference>
<name>A0ABX7L6J7_9BACL</name>
<keyword evidence="5" id="KW-0963">Cytoplasm</keyword>
<dbReference type="Gene3D" id="3.40.50.11260">
    <property type="match status" value="1"/>
</dbReference>
<keyword evidence="3 5" id="KW-0067">ATP-binding</keyword>
<keyword evidence="4 5" id="KW-0143">Chaperone</keyword>
<comment type="subunit">
    <text evidence="5">Homodimer.</text>
</comment>
<dbReference type="InterPro" id="IPR020568">
    <property type="entry name" value="Ribosomal_Su5_D2-typ_SF"/>
</dbReference>
<evidence type="ECO:0000256" key="3">
    <source>
        <dbReference type="ARBA" id="ARBA00022840"/>
    </source>
</evidence>
<evidence type="ECO:0000256" key="4">
    <source>
        <dbReference type="ARBA" id="ARBA00023186"/>
    </source>
</evidence>
<dbReference type="Gene3D" id="1.20.120.790">
    <property type="entry name" value="Heat shock protein 90, C-terminal domain"/>
    <property type="match status" value="1"/>
</dbReference>
<dbReference type="HAMAP" id="MF_00505">
    <property type="entry name" value="HSP90"/>
    <property type="match status" value="1"/>
</dbReference>
<dbReference type="Pfam" id="PF13589">
    <property type="entry name" value="HATPase_c_3"/>
    <property type="match status" value="1"/>
</dbReference>
<dbReference type="SUPFAM" id="SSF55874">
    <property type="entry name" value="ATPase domain of HSP90 chaperone/DNA topoisomerase II/histidine kinase"/>
    <property type="match status" value="1"/>
</dbReference>
<dbReference type="NCBIfam" id="NF003555">
    <property type="entry name" value="PRK05218.1"/>
    <property type="match status" value="1"/>
</dbReference>
<reference evidence="7 8" key="1">
    <citation type="submission" date="2021-02" db="EMBL/GenBank/DDBJ databases">
        <title>Paenibacillus tianjinensis sp. nov.</title>
        <authorList>
            <person name="Liu H."/>
        </authorList>
    </citation>
    <scope>NUCLEOTIDE SEQUENCE [LARGE SCALE GENOMIC DNA]</scope>
    <source>
        <strain evidence="7 8">TB2019</strain>
    </source>
</reference>
<dbReference type="InterPro" id="IPR003594">
    <property type="entry name" value="HATPase_dom"/>
</dbReference>
<dbReference type="PANTHER" id="PTHR11528">
    <property type="entry name" value="HEAT SHOCK PROTEIN 90 FAMILY MEMBER"/>
    <property type="match status" value="1"/>
</dbReference>
<evidence type="ECO:0000259" key="6">
    <source>
        <dbReference type="SMART" id="SM00387"/>
    </source>
</evidence>
<dbReference type="InterPro" id="IPR001404">
    <property type="entry name" value="Hsp90_fam"/>
</dbReference>
<dbReference type="SUPFAM" id="SSF54211">
    <property type="entry name" value="Ribosomal protein S5 domain 2-like"/>
    <property type="match status" value="1"/>
</dbReference>
<dbReference type="InterPro" id="IPR036890">
    <property type="entry name" value="HATPase_C_sf"/>
</dbReference>
<keyword evidence="2 5" id="KW-0547">Nucleotide-binding</keyword>
<dbReference type="PROSITE" id="PS00298">
    <property type="entry name" value="HSP90"/>
    <property type="match status" value="1"/>
</dbReference>
<dbReference type="InterPro" id="IPR037196">
    <property type="entry name" value="HSP90_C"/>
</dbReference>
<protein>
    <recommendedName>
        <fullName evidence="5">Chaperone protein HtpG</fullName>
    </recommendedName>
    <alternativeName>
        <fullName evidence="5">Heat shock protein HtpG</fullName>
    </alternativeName>
    <alternativeName>
        <fullName evidence="5">High temperature protein G</fullName>
    </alternativeName>
</protein>
<feature type="domain" description="Histidine kinase/HSP90-like ATPase" evidence="6">
    <location>
        <begin position="24"/>
        <end position="177"/>
    </location>
</feature>
<dbReference type="Gene3D" id="3.30.230.80">
    <property type="match status" value="1"/>
</dbReference>
<comment type="caution">
    <text evidence="5">Lacks conserved residue(s) required for the propagation of feature annotation.</text>
</comment>
<proteinExistence type="inferred from homology"/>
<sequence>MSKKEFKAESKRLLEMMINSIYTQREIFLRELISNASDAIDKIYYKALADEGLVFNKEDYYIKVTADKASRTLTISDTGIGMTQEELENNLGIIANSGSFAFKKDNEAKDGHNIIGQFGVGFYSAFMVAEDVTVISKALGSDQAYKWESQGADGYTIEPAEKETVGTDIILKIKESTEEDNYDEFLEEYRLKSIIKKYSDFIRFPIKMDITGSKPKEGSEGEFEETREEQTVNSMVPIWRKNKNELTDEDYNNFYSEKRYGFDKPLKHIHISADGAVVYNAILFIPENTPFDYYTKEYEKGLELYSNGVLIMNKCGDLLPDYFSFVKGMVDSEDLSLNISRELLQHDRQLTLIAKNIKSKIKSQLLSLLKDEREKYETFYKSFGRQLKFGVYNDYGMEKETLQDLLMFYSSKEKKQVTLAEYIERMPEDQKYIYYASGESVERIEKLPQTEMVSDKGYEILYFTDDIDEFAIKMIMSYKEKEFKNVSSGDLGIEDAADKPSEEEENENKGLFEAMQGILSGKVKAVKASKRLKSHPVCLSTEGELTIEMEKILKAMPNGQEVQADKVLEINVNHDVFKSLKAAAEGDKEKLSLYTNLLYNQALLIEGLQINDPVEFTNDICKIMV</sequence>
<feature type="region of interest" description="C" evidence="5">
    <location>
        <begin position="552"/>
        <end position="625"/>
    </location>
</feature>
<comment type="subcellular location">
    <subcellularLocation>
        <location evidence="5">Cytoplasm</location>
    </subcellularLocation>
</comment>
<keyword evidence="5" id="KW-0346">Stress response</keyword>
<dbReference type="InterPro" id="IPR019805">
    <property type="entry name" value="Heat_shock_protein_90_CS"/>
</dbReference>
<dbReference type="SUPFAM" id="SSF110942">
    <property type="entry name" value="HSP90 C-terminal domain"/>
    <property type="match status" value="1"/>
</dbReference>
<dbReference type="PRINTS" id="PR00775">
    <property type="entry name" value="HEATSHOCK90"/>
</dbReference>
<evidence type="ECO:0000313" key="8">
    <source>
        <dbReference type="Proteomes" id="UP000663452"/>
    </source>
</evidence>
<dbReference type="SMART" id="SM00387">
    <property type="entry name" value="HATPase_c"/>
    <property type="match status" value="1"/>
</dbReference>
<organism evidence="7 8">
    <name type="scientific">Paenibacillus tianjinensis</name>
    <dbReference type="NCBI Taxonomy" id="2810347"/>
    <lineage>
        <taxon>Bacteria</taxon>
        <taxon>Bacillati</taxon>
        <taxon>Bacillota</taxon>
        <taxon>Bacilli</taxon>
        <taxon>Bacillales</taxon>
        <taxon>Paenibacillaceae</taxon>
        <taxon>Paenibacillus</taxon>
    </lineage>
</organism>
<comment type="function">
    <text evidence="5">Molecular chaperone. Has ATPase activity.</text>
</comment>
<keyword evidence="8" id="KW-1185">Reference proteome</keyword>
<comment type="similarity">
    <text evidence="1 5">Belongs to the heat shock protein 90 family.</text>
</comment>
<dbReference type="EMBL" id="CP070969">
    <property type="protein sequence ID" value="QSF42856.1"/>
    <property type="molecule type" value="Genomic_DNA"/>
</dbReference>
<evidence type="ECO:0000256" key="1">
    <source>
        <dbReference type="ARBA" id="ARBA00008239"/>
    </source>
</evidence>
<dbReference type="Proteomes" id="UP000663452">
    <property type="component" value="Chromosome"/>
</dbReference>
<dbReference type="RefSeq" id="WP_206100532.1">
    <property type="nucleotide sequence ID" value="NZ_CP070969.1"/>
</dbReference>
<dbReference type="PIRSF" id="PIRSF002583">
    <property type="entry name" value="Hsp90"/>
    <property type="match status" value="1"/>
</dbReference>